<protein>
    <submittedName>
        <fullName evidence="4">LppC putative lipoprotein</fullName>
    </submittedName>
</protein>
<keyword evidence="1" id="KW-0472">Membrane</keyword>
<dbReference type="CDD" id="cd06339">
    <property type="entry name" value="PBP1_YraM_LppC_lipoprotein-like"/>
    <property type="match status" value="1"/>
</dbReference>
<name>A0A2K1Q2R9_9GAMM</name>
<dbReference type="GO" id="GO:0009252">
    <property type="term" value="P:peptidoglycan biosynthetic process"/>
    <property type="evidence" value="ECO:0007669"/>
    <property type="project" value="TreeGrafter"/>
</dbReference>
<dbReference type="EMBL" id="NPZB01000001">
    <property type="protein sequence ID" value="PNS09271.1"/>
    <property type="molecule type" value="Genomic_DNA"/>
</dbReference>
<dbReference type="PANTHER" id="PTHR38038">
    <property type="entry name" value="PENICILLIN-BINDING PROTEIN ACTIVATOR LPOA"/>
    <property type="match status" value="1"/>
</dbReference>
<dbReference type="OrthoDB" id="6708821at2"/>
<dbReference type="SUPFAM" id="SSF53822">
    <property type="entry name" value="Periplasmic binding protein-like I"/>
    <property type="match status" value="1"/>
</dbReference>
<feature type="chain" id="PRO_5014355388" evidence="3">
    <location>
        <begin position="23"/>
        <end position="384"/>
    </location>
</feature>
<comment type="caution">
    <text evidence="4">The sequence shown here is derived from an EMBL/GenBank/DDBJ whole genome shotgun (WGS) entry which is preliminary data.</text>
</comment>
<accession>A0A2K1Q2R9</accession>
<dbReference type="AlphaFoldDB" id="A0A2K1Q2R9"/>
<sequence>MRTAFAKFGMILPLAAALAACATTSTTKAPTAPVATAAATTQGHVDVSQRPPGDADGYRPPLKVGVLLPLSGNLAVAAAPVRDGFMAGYYNERRRRPEIRFYDSSAGANVAYGKALADGADYVVGPLSREGVSELFAKSPLKVPVLALNQSDAKTPAGSLSFALSPEDEAEAIAQVQLSSGIRKAIVIAGADATQKRAASAFQGYFNDHGGKAAAAIVYTGGDGFATDVQKAAQTLGGIDGVFIALKGDQIAAMAPKLAATPAANARRFASSQILLGIGKGDDSALDGIVFPTEAWNVRKTALAPAASSLATLSPTARGAASRLFAFGYDAWLITAYPEHLNSGREGGVHGATGDLHVDRDGNIARVPGWSVFRQGQPVPLAER</sequence>
<dbReference type="Pfam" id="PF04348">
    <property type="entry name" value="LppC"/>
    <property type="match status" value="1"/>
</dbReference>
<dbReference type="PANTHER" id="PTHR38038:SF1">
    <property type="entry name" value="PENICILLIN-BINDING PROTEIN ACTIVATOR LPOA"/>
    <property type="match status" value="1"/>
</dbReference>
<keyword evidence="4" id="KW-0449">Lipoprotein</keyword>
<reference evidence="4 5" key="1">
    <citation type="submission" date="2017-08" db="EMBL/GenBank/DDBJ databases">
        <title>Lysobacter sylvestris genome.</title>
        <authorList>
            <person name="Zhang D.-C."/>
            <person name="Albuquerque L."/>
            <person name="Franca L."/>
            <person name="Froufe H.J.C."/>
            <person name="Barroso C."/>
            <person name="Egas C."/>
            <person name="Da Costa M."/>
            <person name="Margesin R."/>
        </authorList>
    </citation>
    <scope>NUCLEOTIDE SEQUENCE [LARGE SCALE GENOMIC DNA]</scope>
    <source>
        <strain evidence="4 5">AM20-91</strain>
    </source>
</reference>
<keyword evidence="3" id="KW-0732">Signal</keyword>
<dbReference type="PROSITE" id="PS51257">
    <property type="entry name" value="PROKAR_LIPOPROTEIN"/>
    <property type="match status" value="1"/>
</dbReference>
<dbReference type="GO" id="GO:0030234">
    <property type="term" value="F:enzyme regulator activity"/>
    <property type="evidence" value="ECO:0007669"/>
    <property type="project" value="TreeGrafter"/>
</dbReference>
<proteinExistence type="predicted"/>
<dbReference type="InterPro" id="IPR028082">
    <property type="entry name" value="Peripla_BP_I"/>
</dbReference>
<organism evidence="4 5">
    <name type="scientific">Solilutibacter silvestris</name>
    <dbReference type="NCBI Taxonomy" id="1645665"/>
    <lineage>
        <taxon>Bacteria</taxon>
        <taxon>Pseudomonadati</taxon>
        <taxon>Pseudomonadota</taxon>
        <taxon>Gammaproteobacteria</taxon>
        <taxon>Lysobacterales</taxon>
        <taxon>Lysobacteraceae</taxon>
        <taxon>Solilutibacter</taxon>
    </lineage>
</organism>
<feature type="signal peptide" evidence="3">
    <location>
        <begin position="1"/>
        <end position="22"/>
    </location>
</feature>
<evidence type="ECO:0000313" key="4">
    <source>
        <dbReference type="EMBL" id="PNS09271.1"/>
    </source>
</evidence>
<dbReference type="GO" id="GO:0031241">
    <property type="term" value="C:periplasmic side of cell outer membrane"/>
    <property type="evidence" value="ECO:0007669"/>
    <property type="project" value="TreeGrafter"/>
</dbReference>
<keyword evidence="5" id="KW-1185">Reference proteome</keyword>
<feature type="region of interest" description="Disordered" evidence="2">
    <location>
        <begin position="35"/>
        <end position="56"/>
    </location>
</feature>
<dbReference type="Gene3D" id="3.40.50.2300">
    <property type="match status" value="2"/>
</dbReference>
<evidence type="ECO:0000313" key="5">
    <source>
        <dbReference type="Proteomes" id="UP000236220"/>
    </source>
</evidence>
<dbReference type="InterPro" id="IPR007443">
    <property type="entry name" value="LpoA"/>
</dbReference>
<evidence type="ECO:0000256" key="2">
    <source>
        <dbReference type="SAM" id="MobiDB-lite"/>
    </source>
</evidence>
<gene>
    <name evidence="4" type="ORF">Lysil_0900</name>
</gene>
<dbReference type="RefSeq" id="WP_103074337.1">
    <property type="nucleotide sequence ID" value="NZ_NPZB01000001.1"/>
</dbReference>
<evidence type="ECO:0000256" key="1">
    <source>
        <dbReference type="ARBA" id="ARBA00023136"/>
    </source>
</evidence>
<dbReference type="Proteomes" id="UP000236220">
    <property type="component" value="Unassembled WGS sequence"/>
</dbReference>
<evidence type="ECO:0000256" key="3">
    <source>
        <dbReference type="SAM" id="SignalP"/>
    </source>
</evidence>